<dbReference type="Pfam" id="PF07714">
    <property type="entry name" value="PK_Tyr_Ser-Thr"/>
    <property type="match status" value="1"/>
</dbReference>
<dbReference type="GO" id="GO:0004674">
    <property type="term" value="F:protein serine/threonine kinase activity"/>
    <property type="evidence" value="ECO:0007669"/>
    <property type="project" value="UniProtKB-KW"/>
</dbReference>
<evidence type="ECO:0000256" key="2">
    <source>
        <dbReference type="ARBA" id="ARBA00022527"/>
    </source>
</evidence>
<dbReference type="SUPFAM" id="SSF56112">
    <property type="entry name" value="Protein kinase-like (PK-like)"/>
    <property type="match status" value="1"/>
</dbReference>
<dbReference type="Proteomes" id="UP001172457">
    <property type="component" value="Chromosome 1"/>
</dbReference>
<keyword evidence="3" id="KW-0472">Membrane</keyword>
<dbReference type="Gene3D" id="1.10.510.10">
    <property type="entry name" value="Transferase(Phosphotransferase) domain 1"/>
    <property type="match status" value="1"/>
</dbReference>
<evidence type="ECO:0000313" key="5">
    <source>
        <dbReference type="EMBL" id="KAJ9566394.1"/>
    </source>
</evidence>
<dbReference type="GO" id="GO:0016020">
    <property type="term" value="C:membrane"/>
    <property type="evidence" value="ECO:0007669"/>
    <property type="project" value="UniProtKB-SubCell"/>
</dbReference>
<dbReference type="AlphaFoldDB" id="A0AA38TUL1"/>
<keyword evidence="2" id="KW-0723">Serine/threonine-protein kinase</keyword>
<evidence type="ECO:0000313" key="6">
    <source>
        <dbReference type="Proteomes" id="UP001172457"/>
    </source>
</evidence>
<keyword evidence="6" id="KW-1185">Reference proteome</keyword>
<dbReference type="InterPro" id="IPR001245">
    <property type="entry name" value="Ser-Thr/Tyr_kinase_cat_dom"/>
</dbReference>
<dbReference type="PANTHER" id="PTHR47985">
    <property type="entry name" value="OS07G0668900 PROTEIN"/>
    <property type="match status" value="1"/>
</dbReference>
<feature type="domain" description="Serine-threonine/tyrosine-protein kinase catalytic" evidence="4">
    <location>
        <begin position="1"/>
        <end position="54"/>
    </location>
</feature>
<name>A0AA38TUL1_9ASTR</name>
<dbReference type="InterPro" id="IPR011009">
    <property type="entry name" value="Kinase-like_dom_sf"/>
</dbReference>
<comment type="caution">
    <text evidence="5">The sequence shown here is derived from an EMBL/GenBank/DDBJ whole genome shotgun (WGS) entry which is preliminary data.</text>
</comment>
<proteinExistence type="predicted"/>
<gene>
    <name evidence="5" type="ORF">OSB04_002360</name>
</gene>
<organism evidence="5 6">
    <name type="scientific">Centaurea solstitialis</name>
    <name type="common">yellow star-thistle</name>
    <dbReference type="NCBI Taxonomy" id="347529"/>
    <lineage>
        <taxon>Eukaryota</taxon>
        <taxon>Viridiplantae</taxon>
        <taxon>Streptophyta</taxon>
        <taxon>Embryophyta</taxon>
        <taxon>Tracheophyta</taxon>
        <taxon>Spermatophyta</taxon>
        <taxon>Magnoliopsida</taxon>
        <taxon>eudicotyledons</taxon>
        <taxon>Gunneridae</taxon>
        <taxon>Pentapetalae</taxon>
        <taxon>asterids</taxon>
        <taxon>campanulids</taxon>
        <taxon>Asterales</taxon>
        <taxon>Asteraceae</taxon>
        <taxon>Carduoideae</taxon>
        <taxon>Cardueae</taxon>
        <taxon>Centaureinae</taxon>
        <taxon>Centaurea</taxon>
    </lineage>
</organism>
<reference evidence="5" key="1">
    <citation type="submission" date="2023-03" db="EMBL/GenBank/DDBJ databases">
        <title>Chromosome-scale reference genome and RAD-based genetic map of yellow starthistle (Centaurea solstitialis) reveal putative structural variation and QTLs associated with invader traits.</title>
        <authorList>
            <person name="Reatini B."/>
            <person name="Cang F.A."/>
            <person name="Jiang Q."/>
            <person name="Mckibben M.T.W."/>
            <person name="Barker M.S."/>
            <person name="Rieseberg L.H."/>
            <person name="Dlugosch K.M."/>
        </authorList>
    </citation>
    <scope>NUCLEOTIDE SEQUENCE</scope>
    <source>
        <strain evidence="5">CAN-66</strain>
        <tissue evidence="5">Leaf</tissue>
    </source>
</reference>
<keyword evidence="2" id="KW-0418">Kinase</keyword>
<protein>
    <recommendedName>
        <fullName evidence="4">Serine-threonine/tyrosine-protein kinase catalytic domain-containing protein</fullName>
    </recommendedName>
</protein>
<comment type="subcellular location">
    <subcellularLocation>
        <location evidence="1">Membrane</location>
    </subcellularLocation>
</comment>
<evidence type="ECO:0000256" key="3">
    <source>
        <dbReference type="ARBA" id="ARBA00023136"/>
    </source>
</evidence>
<sequence length="104" mass="11867">MSRLRHPNIVPLAGYCAEHEKRLLVYDYIANWSLQDLLHFADDLSKTSRVRYEQSLATWATPQLPDIDSLAKMIDLTLNGMYLAKSLSRFVGIISLCVHVNSFV</sequence>
<dbReference type="EMBL" id="JARYMX010000001">
    <property type="protein sequence ID" value="KAJ9566394.1"/>
    <property type="molecule type" value="Genomic_DNA"/>
</dbReference>
<keyword evidence="2" id="KW-0808">Transferase</keyword>
<evidence type="ECO:0000259" key="4">
    <source>
        <dbReference type="Pfam" id="PF07714"/>
    </source>
</evidence>
<evidence type="ECO:0000256" key="1">
    <source>
        <dbReference type="ARBA" id="ARBA00004370"/>
    </source>
</evidence>
<accession>A0AA38TUL1</accession>